<proteinExistence type="predicted"/>
<evidence type="ECO:0000313" key="1">
    <source>
        <dbReference type="EMBL" id="CAG6470705.1"/>
    </source>
</evidence>
<name>A0A8D8B9A0_CULPI</name>
<reference evidence="1" key="1">
    <citation type="submission" date="2021-05" db="EMBL/GenBank/DDBJ databases">
        <authorList>
            <person name="Alioto T."/>
            <person name="Alioto T."/>
            <person name="Gomez Garrido J."/>
        </authorList>
    </citation>
    <scope>NUCLEOTIDE SEQUENCE</scope>
</reference>
<dbReference type="CDD" id="cd13170">
    <property type="entry name" value="RanBD_NUP50"/>
    <property type="match status" value="1"/>
</dbReference>
<accession>A0A8D8B9A0</accession>
<protein>
    <submittedName>
        <fullName evidence="1">Nuclear pore complex protein Nup50</fullName>
    </submittedName>
</protein>
<organism evidence="1">
    <name type="scientific">Culex pipiens</name>
    <name type="common">House mosquito</name>
    <dbReference type="NCBI Taxonomy" id="7175"/>
    <lineage>
        <taxon>Eukaryota</taxon>
        <taxon>Metazoa</taxon>
        <taxon>Ecdysozoa</taxon>
        <taxon>Arthropoda</taxon>
        <taxon>Hexapoda</taxon>
        <taxon>Insecta</taxon>
        <taxon>Pterygota</taxon>
        <taxon>Neoptera</taxon>
        <taxon>Endopterygota</taxon>
        <taxon>Diptera</taxon>
        <taxon>Nematocera</taxon>
        <taxon>Culicoidea</taxon>
        <taxon>Culicidae</taxon>
        <taxon>Culicinae</taxon>
        <taxon>Culicini</taxon>
        <taxon>Culex</taxon>
        <taxon>Culex</taxon>
    </lineage>
</organism>
<sequence>MCCKSSLRLPSWLDWLGSAKESRLTAKDALVNLACFWKRISSAGANTAAAPTPFSFGFGSTSSTPRTGFIFANLAKPTEDSKPDEKASADDDEVEFTPVKEKDSIFSKRFKLFGKADGNYSHRDIGTLHIKKVDGKVQVGQILLNIILNEAVPVQGMGKNNVIMVCVPTPEKKPPSVLLPVKNGEEADDLYETLNKYKPK</sequence>
<dbReference type="InterPro" id="IPR011993">
    <property type="entry name" value="PH-like_dom_sf"/>
</dbReference>
<dbReference type="Gene3D" id="2.30.29.30">
    <property type="entry name" value="Pleckstrin-homology domain (PH domain)/Phosphotyrosine-binding domain (PTB)"/>
    <property type="match status" value="1"/>
</dbReference>
<dbReference type="EMBL" id="HBUE01065901">
    <property type="protein sequence ID" value="CAG6470705.1"/>
    <property type="molecule type" value="Transcribed_RNA"/>
</dbReference>
<dbReference type="AlphaFoldDB" id="A0A8D8B9A0"/>
<dbReference type="SUPFAM" id="SSF50729">
    <property type="entry name" value="PH domain-like"/>
    <property type="match status" value="1"/>
</dbReference>